<dbReference type="InterPro" id="IPR032710">
    <property type="entry name" value="NTF2-like_dom_sf"/>
</dbReference>
<dbReference type="EMBL" id="CP041016">
    <property type="protein sequence ID" value="QDC37865.1"/>
    <property type="molecule type" value="Genomic_DNA"/>
</dbReference>
<evidence type="ECO:0000313" key="2">
    <source>
        <dbReference type="EMBL" id="QDC37865.1"/>
    </source>
</evidence>
<proteinExistence type="predicted"/>
<dbReference type="Pfam" id="PF14534">
    <property type="entry name" value="DUF4440"/>
    <property type="match status" value="1"/>
</dbReference>
<dbReference type="Gene3D" id="3.10.450.50">
    <property type="match status" value="1"/>
</dbReference>
<feature type="domain" description="DUF4440" evidence="1">
    <location>
        <begin position="44"/>
        <end position="148"/>
    </location>
</feature>
<gene>
    <name evidence="2" type="ORF">FIL70_12100</name>
</gene>
<dbReference type="AlphaFoldDB" id="A0A5B8CG45"/>
<evidence type="ECO:0000313" key="3">
    <source>
        <dbReference type="Proteomes" id="UP000311469"/>
    </source>
</evidence>
<dbReference type="KEGG" id="sufl:FIL70_12100"/>
<name>A0A5B8CG45_SPHSA</name>
<accession>A0A5B8CG45</accession>
<evidence type="ECO:0000259" key="1">
    <source>
        <dbReference type="Pfam" id="PF14534"/>
    </source>
</evidence>
<reference evidence="2 3" key="1">
    <citation type="submission" date="2019-06" db="EMBL/GenBank/DDBJ databases">
        <title>Genome organization and adaptive potential of archetypical organophosphate degarding Sphingobium fuliginis ATCC 27551.</title>
        <authorList>
            <person name="Sarwar A."/>
            <person name="Parthasarathy S."/>
            <person name="Singh C."/>
            <person name="Siddavattam D."/>
        </authorList>
    </citation>
    <scope>NUCLEOTIDE SEQUENCE [LARGE SCALE GENOMIC DNA]</scope>
    <source>
        <strain evidence="2 3">ATCC 27551</strain>
    </source>
</reference>
<dbReference type="InterPro" id="IPR027843">
    <property type="entry name" value="DUF4440"/>
</dbReference>
<dbReference type="Proteomes" id="UP000311469">
    <property type="component" value="Chromosome cSF1"/>
</dbReference>
<sequence length="158" mass="17959">MPISAADWPAVPCSNRVPAFQNPWCMKAMMSDTNDAEVQAVYDAERRRREALVTRDHDALTRLLSPTLSHTHTPGHSETLEEYLRFVREDVFFLDIRRDKLAVRLFGTVAVMTGSMDSVIQIRANDQTVSLRAQVLQVWVQQDGQWRLEAFQATAIAS</sequence>
<protein>
    <submittedName>
        <fullName evidence="2">Nuclear transport factor 2 family protein</fullName>
    </submittedName>
</protein>
<dbReference type="SUPFAM" id="SSF54427">
    <property type="entry name" value="NTF2-like"/>
    <property type="match status" value="1"/>
</dbReference>
<organism evidence="2 3">
    <name type="scientific">Sphingobium fuliginis ATCC 27551</name>
    <dbReference type="NCBI Taxonomy" id="1208342"/>
    <lineage>
        <taxon>Bacteria</taxon>
        <taxon>Pseudomonadati</taxon>
        <taxon>Pseudomonadota</taxon>
        <taxon>Alphaproteobacteria</taxon>
        <taxon>Sphingomonadales</taxon>
        <taxon>Sphingomonadaceae</taxon>
        <taxon>Sphingobium</taxon>
    </lineage>
</organism>